<dbReference type="Proteomes" id="UP000261764">
    <property type="component" value="Chromosome I"/>
</dbReference>
<keyword evidence="4 7" id="KW-1133">Transmembrane helix</keyword>
<dbReference type="PANTHER" id="PTHR33545">
    <property type="entry name" value="UPF0750 MEMBRANE PROTEIN YITT-RELATED"/>
    <property type="match status" value="1"/>
</dbReference>
<gene>
    <name evidence="9" type="ORF">MAMA39_06940</name>
</gene>
<feature type="transmembrane region" description="Helical" evidence="7">
    <location>
        <begin position="302"/>
        <end position="324"/>
    </location>
</feature>
<dbReference type="InterPro" id="IPR019264">
    <property type="entry name" value="DUF2179"/>
</dbReference>
<comment type="subcellular location">
    <subcellularLocation>
        <location evidence="1">Cell membrane</location>
        <topology evidence="1">Multi-pass membrane protein</topology>
    </subcellularLocation>
</comment>
<feature type="transmembrane region" description="Helical" evidence="7">
    <location>
        <begin position="259"/>
        <end position="281"/>
    </location>
</feature>
<name>A0A292IIP8_9MOLU</name>
<dbReference type="GO" id="GO:0005886">
    <property type="term" value="C:plasma membrane"/>
    <property type="evidence" value="ECO:0007669"/>
    <property type="project" value="UniProtKB-SubCell"/>
</dbReference>
<dbReference type="PANTHER" id="PTHR33545:SF5">
    <property type="entry name" value="UPF0750 MEMBRANE PROTEIN YITT"/>
    <property type="match status" value="1"/>
</dbReference>
<evidence type="ECO:0000259" key="8">
    <source>
        <dbReference type="Pfam" id="PF10035"/>
    </source>
</evidence>
<feature type="transmembrane region" description="Helical" evidence="7">
    <location>
        <begin position="366"/>
        <end position="385"/>
    </location>
</feature>
<dbReference type="Gene3D" id="3.30.70.120">
    <property type="match status" value="1"/>
</dbReference>
<dbReference type="KEGG" id="mamp:MAMA39_06940"/>
<dbReference type="AlphaFoldDB" id="A0A292IIP8"/>
<dbReference type="Pfam" id="PF10035">
    <property type="entry name" value="DUF2179"/>
    <property type="match status" value="1"/>
</dbReference>
<evidence type="ECO:0000256" key="4">
    <source>
        <dbReference type="ARBA" id="ARBA00022989"/>
    </source>
</evidence>
<evidence type="ECO:0000313" key="9">
    <source>
        <dbReference type="EMBL" id="CDN40811.1"/>
    </source>
</evidence>
<keyword evidence="10" id="KW-1185">Reference proteome</keyword>
<protein>
    <recommendedName>
        <fullName evidence="8">DUF2179 domain-containing protein</fullName>
    </recommendedName>
</protein>
<evidence type="ECO:0000256" key="7">
    <source>
        <dbReference type="SAM" id="Phobius"/>
    </source>
</evidence>
<evidence type="ECO:0000256" key="5">
    <source>
        <dbReference type="ARBA" id="ARBA00023136"/>
    </source>
</evidence>
<evidence type="ECO:0000313" key="10">
    <source>
        <dbReference type="Proteomes" id="UP000261764"/>
    </source>
</evidence>
<proteinExistence type="predicted"/>
<evidence type="ECO:0000256" key="1">
    <source>
        <dbReference type="ARBA" id="ARBA00004651"/>
    </source>
</evidence>
<sequence>MNTSDPLTPAQQHDSKTNLTTSHEQTNELKATSNASNIVIYDNKDTKKALEATNNQLCSSMKRTRLTTSILHFANLYGPKKLWSRIAIISLTALLQSFVTLILIQNTGIYNFGLSSITQGLARISFVHLALNQNNITLANDAFNIVFWAAYLVLNIPLFVFSWFKIGKRFTYLTMIYVVVSNLFGLALSFIPNISRVVIFTNANDSSIYKQLITNRNVNGQPVYPPNSKINNLQGLLASLRFLPVLWQYPDDASKAVGLLFYGLIFAVTTTLFYTIIFVVGGSTGGFDFISQWYANVKQKSLGGVLLYANTALLLLGVLIGSYIPGSLILQKIPETITINQYAAPGSSMNNVSDFTLRSLAWSAPLYFSPNLISTLFAAIIFGALMDSWFPRYRLARVEIYTDKIQEIRNLLINDKNPHSLSIQDVIGGYSLNKRQIIVTISMYIEVPRLIRLIRAVDKTCLLSITTIRGIDGYVFLTESTEA</sequence>
<feature type="region of interest" description="Disordered" evidence="6">
    <location>
        <begin position="1"/>
        <end position="27"/>
    </location>
</feature>
<feature type="transmembrane region" description="Helical" evidence="7">
    <location>
        <begin position="171"/>
        <end position="191"/>
    </location>
</feature>
<evidence type="ECO:0000256" key="6">
    <source>
        <dbReference type="SAM" id="MobiDB-lite"/>
    </source>
</evidence>
<evidence type="ECO:0000256" key="3">
    <source>
        <dbReference type="ARBA" id="ARBA00022692"/>
    </source>
</evidence>
<evidence type="ECO:0000256" key="2">
    <source>
        <dbReference type="ARBA" id="ARBA00022475"/>
    </source>
</evidence>
<dbReference type="RefSeq" id="WP_343251443.1">
    <property type="nucleotide sequence ID" value="NZ_HG937516.1"/>
</dbReference>
<organism evidence="9 10">
    <name type="scientific">Mycoplasma amphoriforme A39</name>
    <dbReference type="NCBI Taxonomy" id="572419"/>
    <lineage>
        <taxon>Bacteria</taxon>
        <taxon>Bacillati</taxon>
        <taxon>Mycoplasmatota</taxon>
        <taxon>Mollicutes</taxon>
        <taxon>Mycoplasmataceae</taxon>
        <taxon>Mycoplasma</taxon>
    </lineage>
</organism>
<reference evidence="9 10" key="1">
    <citation type="journal article" date="2015" name="Clin. Infect. Dis.">
        <title>Genomic Investigations unmask Mycoplasma amphoriforme, a new respiratory pathogen.</title>
        <authorList>
            <person name="Gillespie S.H."/>
            <person name="Ling C.L."/>
            <person name="Oravcova K."/>
            <person name="Pinheiro M."/>
            <person name="Wells L."/>
            <person name="Bryant J.M."/>
            <person name="McHugh T.D."/>
            <person name="Bebear C."/>
            <person name="Webster D."/>
            <person name="Harris S.R."/>
            <person name="Seth-Smith H.M."/>
            <person name="Thomson N.R."/>
        </authorList>
    </citation>
    <scope>NUCLEOTIDE SEQUENCE [LARGE SCALE GENOMIC DNA]</scope>
    <source>
        <strain evidence="9 10">A39</strain>
    </source>
</reference>
<feature type="transmembrane region" description="Helical" evidence="7">
    <location>
        <begin position="145"/>
        <end position="164"/>
    </location>
</feature>
<dbReference type="EMBL" id="HG937516">
    <property type="protein sequence ID" value="CDN40811.1"/>
    <property type="molecule type" value="Genomic_DNA"/>
</dbReference>
<accession>A0A292IIP8</accession>
<feature type="transmembrane region" description="Helical" evidence="7">
    <location>
        <begin position="82"/>
        <end position="104"/>
    </location>
</feature>
<keyword evidence="2" id="KW-1003">Cell membrane</keyword>
<keyword evidence="5 7" id="KW-0472">Membrane</keyword>
<keyword evidence="3 7" id="KW-0812">Transmembrane</keyword>
<dbReference type="InterPro" id="IPR051461">
    <property type="entry name" value="UPF0750_membrane"/>
</dbReference>
<feature type="domain" description="DUF2179" evidence="8">
    <location>
        <begin position="422"/>
        <end position="473"/>
    </location>
</feature>
<dbReference type="InterPro" id="IPR015867">
    <property type="entry name" value="N-reg_PII/ATP_PRibTrfase_C"/>
</dbReference>